<reference evidence="3" key="2">
    <citation type="journal article" date="2014" name="BMC Genomics">
        <title>A genomic perspective to assessing quality of mass-reared SIT flies used in Mediterranean fruit fly (Ceratitis capitata) eradication in California.</title>
        <authorList>
            <person name="Calla B."/>
            <person name="Hall B."/>
            <person name="Hou S."/>
            <person name="Geib S.M."/>
        </authorList>
    </citation>
    <scope>NUCLEOTIDE SEQUENCE</scope>
</reference>
<feature type="region of interest" description="Disordered" evidence="2">
    <location>
        <begin position="369"/>
        <end position="390"/>
    </location>
</feature>
<dbReference type="PANTHER" id="PTHR21844:SF2">
    <property type="entry name" value="PROLINE-RICH AKT1 SUBSTRATE 1"/>
    <property type="match status" value="1"/>
</dbReference>
<organism evidence="3">
    <name type="scientific">Ceratitis capitata</name>
    <name type="common">Mediterranean fruit fly</name>
    <name type="synonym">Tephritis capitata</name>
    <dbReference type="NCBI Taxonomy" id="7213"/>
    <lineage>
        <taxon>Eukaryota</taxon>
        <taxon>Metazoa</taxon>
        <taxon>Ecdysozoa</taxon>
        <taxon>Arthropoda</taxon>
        <taxon>Hexapoda</taxon>
        <taxon>Insecta</taxon>
        <taxon>Pterygota</taxon>
        <taxon>Neoptera</taxon>
        <taxon>Endopterygota</taxon>
        <taxon>Diptera</taxon>
        <taxon>Brachycera</taxon>
        <taxon>Muscomorpha</taxon>
        <taxon>Tephritoidea</taxon>
        <taxon>Tephritidae</taxon>
        <taxon>Ceratitis</taxon>
        <taxon>Ceratitis</taxon>
    </lineage>
</organism>
<proteinExistence type="evidence at transcript level"/>
<feature type="coiled-coil region" evidence="1">
    <location>
        <begin position="238"/>
        <end position="269"/>
    </location>
</feature>
<dbReference type="GeneID" id="101462496"/>
<dbReference type="GO" id="GO:0005737">
    <property type="term" value="C:cytoplasm"/>
    <property type="evidence" value="ECO:0007669"/>
    <property type="project" value="TreeGrafter"/>
</dbReference>
<dbReference type="GO" id="GO:0032007">
    <property type="term" value="P:negative regulation of TOR signaling"/>
    <property type="evidence" value="ECO:0007669"/>
    <property type="project" value="InterPro"/>
</dbReference>
<dbReference type="PANTHER" id="PTHR21844">
    <property type="entry name" value="AKT1 SUBSTRATE 1 PROTEIN"/>
    <property type="match status" value="1"/>
</dbReference>
<reference evidence="3" key="1">
    <citation type="submission" date="2013-07" db="EMBL/GenBank/DDBJ databases">
        <authorList>
            <person name="Geib S."/>
        </authorList>
    </citation>
    <scope>NUCLEOTIDE SEQUENCE</scope>
</reference>
<feature type="compositionally biased region" description="Low complexity" evidence="2">
    <location>
        <begin position="441"/>
        <end position="457"/>
    </location>
</feature>
<evidence type="ECO:0000256" key="1">
    <source>
        <dbReference type="SAM" id="Coils"/>
    </source>
</evidence>
<dbReference type="AlphaFoldDB" id="W8BJU8"/>
<protein>
    <submittedName>
        <fullName evidence="3">Uncharacterized protein</fullName>
    </submittedName>
</protein>
<keyword evidence="1" id="KW-0175">Coiled coil</keyword>
<dbReference type="EMBL" id="GAMC01007578">
    <property type="protein sequence ID" value="JAB98977.1"/>
    <property type="molecule type" value="mRNA"/>
</dbReference>
<dbReference type="CTD" id="26067067"/>
<sequence>MQISCKCLNFIATSNSQAANSNNVGIISIGSNTSAATTRNPAAADEDSSMPLAQQCNDGSGNNNNANNLCTTLMHAFLQRFPRTFIFYSQCMEFFKQAIGPITDLNIHTLNQRDLVYSITLEVPTGQEQPLTQAWQLSICVNCNTALCAKRLPAPTPAGAPAALTINPPQFLINCSLLTNNEELSLRRADKSFSDTFGLLIMDHPQLQLEQSNIGALSNFSVGSLSTAVPSMQQDIKQQRLRQLQQNLQQRLKREIAETDERIQRYTEQQFALLKSFREKSEQEYALLGRLIQRVPEQQAIEFLDRAPPALEVIGGGGGVGGSYASRRRNTISSRRDIMSVTTPTTPTTPNPTSGVHMLTLPLATTAPSTPSAMDTTNTQGISAGATTHHTPATTLSSTVLATTIVGSNSVNRRVSNFDTPPATPEATPMSVGNSPTFRPQQQQQQHHQQQQQQSSLTQQQFVRIAANSFQQQFPTPTVEVADDCLFELEGIDGGGAPPVNNSSPYSALVSNLSQKLPYHQQQRLLNNHAHPHYHQQHHYHGRDMSDVDESEDDAGEAEVALDLDSTMPISMGSRPIVAGQQRPGAAAIAADVMNFAKSLPIEIANSPMTTGRSYVNALHENELDNTVDIAASIKALAKSVHGEAVFGDLPRPRMRSQI</sequence>
<dbReference type="InterPro" id="IPR026682">
    <property type="entry name" value="AKT1S1"/>
</dbReference>
<accession>W8BJU8</accession>
<feature type="region of interest" description="Disordered" evidence="2">
    <location>
        <begin position="412"/>
        <end position="457"/>
    </location>
</feature>
<dbReference type="OrthoDB" id="9992964at2759"/>
<dbReference type="RefSeq" id="XP_004517412.1">
    <property type="nucleotide sequence ID" value="XM_004517355.3"/>
</dbReference>
<evidence type="ECO:0000256" key="2">
    <source>
        <dbReference type="SAM" id="MobiDB-lite"/>
    </source>
</evidence>
<feature type="region of interest" description="Disordered" evidence="2">
    <location>
        <begin position="37"/>
        <end position="57"/>
    </location>
</feature>
<dbReference type="KEGG" id="ccat:101462496"/>
<name>W8BJU8_CERCA</name>
<evidence type="ECO:0000313" key="3">
    <source>
        <dbReference type="EMBL" id="JAB98977.1"/>
    </source>
</evidence>
<dbReference type="GO" id="GO:0048011">
    <property type="term" value="P:neurotrophin TRK receptor signaling pathway"/>
    <property type="evidence" value="ECO:0007669"/>
    <property type="project" value="InterPro"/>
</dbReference>
<feature type="compositionally biased region" description="Polar residues" evidence="2">
    <location>
        <begin position="431"/>
        <end position="440"/>
    </location>
</feature>